<organism evidence="9 10">
    <name type="scientific">Labrys monachus</name>
    <dbReference type="NCBI Taxonomy" id="217067"/>
    <lineage>
        <taxon>Bacteria</taxon>
        <taxon>Pseudomonadati</taxon>
        <taxon>Pseudomonadota</taxon>
        <taxon>Alphaproteobacteria</taxon>
        <taxon>Hyphomicrobiales</taxon>
        <taxon>Xanthobacteraceae</taxon>
        <taxon>Labrys</taxon>
    </lineage>
</organism>
<dbReference type="InterPro" id="IPR001851">
    <property type="entry name" value="ABC_transp_permease"/>
</dbReference>
<protein>
    <submittedName>
        <fullName evidence="9">Ribose transport system permease protein</fullName>
    </submittedName>
</protein>
<dbReference type="PANTHER" id="PTHR32196:SF21">
    <property type="entry name" value="ABC TRANSPORTER PERMEASE PROTEIN YPHD-RELATED"/>
    <property type="match status" value="1"/>
</dbReference>
<evidence type="ECO:0000256" key="6">
    <source>
        <dbReference type="ARBA" id="ARBA00022989"/>
    </source>
</evidence>
<dbReference type="EMBL" id="JAUSVK010000001">
    <property type="protein sequence ID" value="MDQ0393352.1"/>
    <property type="molecule type" value="Genomic_DNA"/>
</dbReference>
<keyword evidence="6 8" id="KW-1133">Transmembrane helix</keyword>
<feature type="transmembrane region" description="Helical" evidence="8">
    <location>
        <begin position="90"/>
        <end position="108"/>
    </location>
</feature>
<keyword evidence="10" id="KW-1185">Reference proteome</keyword>
<feature type="transmembrane region" description="Helical" evidence="8">
    <location>
        <begin position="233"/>
        <end position="254"/>
    </location>
</feature>
<feature type="transmembrane region" description="Helical" evidence="8">
    <location>
        <begin position="62"/>
        <end position="83"/>
    </location>
</feature>
<keyword evidence="7 8" id="KW-0472">Membrane</keyword>
<dbReference type="CDD" id="cd06579">
    <property type="entry name" value="TM_PBP1_transp_AraH_like"/>
    <property type="match status" value="1"/>
</dbReference>
<keyword evidence="5 8" id="KW-0812">Transmembrane</keyword>
<dbReference type="RefSeq" id="WP_307428561.1">
    <property type="nucleotide sequence ID" value="NZ_JAUSVK010000001.1"/>
</dbReference>
<evidence type="ECO:0000256" key="3">
    <source>
        <dbReference type="ARBA" id="ARBA00022475"/>
    </source>
</evidence>
<keyword evidence="2" id="KW-0813">Transport</keyword>
<feature type="transmembrane region" description="Helical" evidence="8">
    <location>
        <begin position="182"/>
        <end position="204"/>
    </location>
</feature>
<evidence type="ECO:0000256" key="8">
    <source>
        <dbReference type="SAM" id="Phobius"/>
    </source>
</evidence>
<keyword evidence="4" id="KW-0997">Cell inner membrane</keyword>
<comment type="subcellular location">
    <subcellularLocation>
        <location evidence="1">Cell membrane</location>
        <topology evidence="1">Multi-pass membrane protein</topology>
    </subcellularLocation>
</comment>
<sequence>MTNASETAGAKHSASAPRGRAAVAGVNWARFAEAYALLAATIALGALFGLLVPGIFLSWNNISTMLGSQAVLVVLGLALIIPLTAGDFDLSIASNLTLSAMIVAVLNAQLGWPLLAAMAAALAAGVVVGIVNAAFILYFRIPSLIVTLGTSTFIGGIVLWISDSNTISGIDNDLVDWVVVRHLFGIPLAFYYALLLCIAIWYFLGHTTAGRRLLFVGRGREVARLSGIRVERVRFLCLIASGVISSATGILYAGTIGAADPMSGQTFLLPAFAAAFLGATSITPGRFNAWGTLIAVYFLVIGITGLTMLGIQTFVQNLFYGGALVLAVALSQLVRKREPQEFS</sequence>
<evidence type="ECO:0000313" key="10">
    <source>
        <dbReference type="Proteomes" id="UP001237448"/>
    </source>
</evidence>
<evidence type="ECO:0000313" key="9">
    <source>
        <dbReference type="EMBL" id="MDQ0393352.1"/>
    </source>
</evidence>
<dbReference type="Pfam" id="PF02653">
    <property type="entry name" value="BPD_transp_2"/>
    <property type="match status" value="1"/>
</dbReference>
<feature type="transmembrane region" description="Helical" evidence="8">
    <location>
        <begin position="144"/>
        <end position="162"/>
    </location>
</feature>
<feature type="transmembrane region" description="Helical" evidence="8">
    <location>
        <begin position="114"/>
        <end position="137"/>
    </location>
</feature>
<name>A0ABU0FFG8_9HYPH</name>
<dbReference type="Proteomes" id="UP001237448">
    <property type="component" value="Unassembled WGS sequence"/>
</dbReference>
<feature type="transmembrane region" description="Helical" evidence="8">
    <location>
        <begin position="35"/>
        <end position="56"/>
    </location>
</feature>
<accession>A0ABU0FFG8</accession>
<keyword evidence="3" id="KW-1003">Cell membrane</keyword>
<reference evidence="9 10" key="1">
    <citation type="submission" date="2023-07" db="EMBL/GenBank/DDBJ databases">
        <title>Genomic Encyclopedia of Type Strains, Phase IV (KMG-IV): sequencing the most valuable type-strain genomes for metagenomic binning, comparative biology and taxonomic classification.</title>
        <authorList>
            <person name="Goeker M."/>
        </authorList>
    </citation>
    <scope>NUCLEOTIDE SEQUENCE [LARGE SCALE GENOMIC DNA]</scope>
    <source>
        <strain evidence="9 10">DSM 5896</strain>
    </source>
</reference>
<dbReference type="PANTHER" id="PTHR32196">
    <property type="entry name" value="ABC TRANSPORTER PERMEASE PROTEIN YPHD-RELATED-RELATED"/>
    <property type="match status" value="1"/>
</dbReference>
<evidence type="ECO:0000256" key="1">
    <source>
        <dbReference type="ARBA" id="ARBA00004651"/>
    </source>
</evidence>
<evidence type="ECO:0000256" key="7">
    <source>
        <dbReference type="ARBA" id="ARBA00023136"/>
    </source>
</evidence>
<feature type="transmembrane region" description="Helical" evidence="8">
    <location>
        <begin position="266"/>
        <end position="283"/>
    </location>
</feature>
<comment type="caution">
    <text evidence="9">The sequence shown here is derived from an EMBL/GenBank/DDBJ whole genome shotgun (WGS) entry which is preliminary data.</text>
</comment>
<feature type="transmembrane region" description="Helical" evidence="8">
    <location>
        <begin position="290"/>
        <end position="311"/>
    </location>
</feature>
<evidence type="ECO:0000256" key="4">
    <source>
        <dbReference type="ARBA" id="ARBA00022519"/>
    </source>
</evidence>
<gene>
    <name evidence="9" type="ORF">J3R73_003144</name>
</gene>
<evidence type="ECO:0000256" key="5">
    <source>
        <dbReference type="ARBA" id="ARBA00022692"/>
    </source>
</evidence>
<evidence type="ECO:0000256" key="2">
    <source>
        <dbReference type="ARBA" id="ARBA00022448"/>
    </source>
</evidence>
<proteinExistence type="predicted"/>